<sequence length="310" mass="34899">MDINDPPISMGTTPDPDITQGDPPTAATPHLSPRSTASEGHIHVPDIPPLSEGRQNTVSGTLKIVFPKNDTPHENMIALLRSDYKSVAIMTDKDKLRTTTEQQTNWIPWKRRLHRLLDVAGCLPFVMGNYPKSMCRTPSERILWSRRDAVAKYLISGSISDELSTHADSVGDDALIDEHAADIWQRLKEAFELRSGQHVTTLYRRLYDKRADDSTQILKHLLELMELRNQIAASVSNPADRVPERMFQNIVLTALPVSWSNWTGGFFAIRGNSQNIVRQSTQELLSLIREENGNAARAEFLTPDPVPRYQ</sequence>
<gene>
    <name evidence="2" type="ORF">CONPUDRAFT_155215</name>
</gene>
<dbReference type="RefSeq" id="XP_007770157.1">
    <property type="nucleotide sequence ID" value="XM_007771967.1"/>
</dbReference>
<accession>A0A5M3MKQ8</accession>
<dbReference type="EMBL" id="JH711580">
    <property type="protein sequence ID" value="EIW79819.1"/>
    <property type="molecule type" value="Genomic_DNA"/>
</dbReference>
<dbReference type="GeneID" id="19203391"/>
<evidence type="ECO:0000313" key="3">
    <source>
        <dbReference type="Proteomes" id="UP000053558"/>
    </source>
</evidence>
<dbReference type="Pfam" id="PF14223">
    <property type="entry name" value="Retrotran_gag_2"/>
    <property type="match status" value="1"/>
</dbReference>
<feature type="region of interest" description="Disordered" evidence="1">
    <location>
        <begin position="1"/>
        <end position="55"/>
    </location>
</feature>
<proteinExistence type="predicted"/>
<dbReference type="KEGG" id="cput:CONPUDRAFT_155215"/>
<dbReference type="AlphaFoldDB" id="A0A5M3MKQ8"/>
<dbReference type="Proteomes" id="UP000053558">
    <property type="component" value="Unassembled WGS sequence"/>
</dbReference>
<reference evidence="3" key="1">
    <citation type="journal article" date="2012" name="Science">
        <title>The Paleozoic origin of enzymatic lignin decomposition reconstructed from 31 fungal genomes.</title>
        <authorList>
            <person name="Floudas D."/>
            <person name="Binder M."/>
            <person name="Riley R."/>
            <person name="Barry K."/>
            <person name="Blanchette R.A."/>
            <person name="Henrissat B."/>
            <person name="Martinez A.T."/>
            <person name="Otillar R."/>
            <person name="Spatafora J.W."/>
            <person name="Yadav J.S."/>
            <person name="Aerts A."/>
            <person name="Benoit I."/>
            <person name="Boyd A."/>
            <person name="Carlson A."/>
            <person name="Copeland A."/>
            <person name="Coutinho P.M."/>
            <person name="de Vries R.P."/>
            <person name="Ferreira P."/>
            <person name="Findley K."/>
            <person name="Foster B."/>
            <person name="Gaskell J."/>
            <person name="Glotzer D."/>
            <person name="Gorecki P."/>
            <person name="Heitman J."/>
            <person name="Hesse C."/>
            <person name="Hori C."/>
            <person name="Igarashi K."/>
            <person name="Jurgens J.A."/>
            <person name="Kallen N."/>
            <person name="Kersten P."/>
            <person name="Kohler A."/>
            <person name="Kuees U."/>
            <person name="Kumar T.K.A."/>
            <person name="Kuo A."/>
            <person name="LaButti K."/>
            <person name="Larrondo L.F."/>
            <person name="Lindquist E."/>
            <person name="Ling A."/>
            <person name="Lombard V."/>
            <person name="Lucas S."/>
            <person name="Lundell T."/>
            <person name="Martin R."/>
            <person name="McLaughlin D.J."/>
            <person name="Morgenstern I."/>
            <person name="Morin E."/>
            <person name="Murat C."/>
            <person name="Nagy L.G."/>
            <person name="Nolan M."/>
            <person name="Ohm R.A."/>
            <person name="Patyshakuliyeva A."/>
            <person name="Rokas A."/>
            <person name="Ruiz-Duenas F.J."/>
            <person name="Sabat G."/>
            <person name="Salamov A."/>
            <person name="Samejima M."/>
            <person name="Schmutz J."/>
            <person name="Slot J.C."/>
            <person name="St John F."/>
            <person name="Stenlid J."/>
            <person name="Sun H."/>
            <person name="Sun S."/>
            <person name="Syed K."/>
            <person name="Tsang A."/>
            <person name="Wiebenga A."/>
            <person name="Young D."/>
            <person name="Pisabarro A."/>
            <person name="Eastwood D.C."/>
            <person name="Martin F."/>
            <person name="Cullen D."/>
            <person name="Grigoriev I.V."/>
            <person name="Hibbett D.S."/>
        </authorList>
    </citation>
    <scope>NUCLEOTIDE SEQUENCE [LARGE SCALE GENOMIC DNA]</scope>
    <source>
        <strain evidence="3">RWD-64-598 SS2</strain>
    </source>
</reference>
<keyword evidence="3" id="KW-1185">Reference proteome</keyword>
<organism evidence="2 3">
    <name type="scientific">Coniophora puteana (strain RWD-64-598)</name>
    <name type="common">Brown rot fungus</name>
    <dbReference type="NCBI Taxonomy" id="741705"/>
    <lineage>
        <taxon>Eukaryota</taxon>
        <taxon>Fungi</taxon>
        <taxon>Dikarya</taxon>
        <taxon>Basidiomycota</taxon>
        <taxon>Agaricomycotina</taxon>
        <taxon>Agaricomycetes</taxon>
        <taxon>Agaricomycetidae</taxon>
        <taxon>Boletales</taxon>
        <taxon>Coniophorineae</taxon>
        <taxon>Coniophoraceae</taxon>
        <taxon>Coniophora</taxon>
    </lineage>
</organism>
<name>A0A5M3MKQ8_CONPW</name>
<evidence type="ECO:0000313" key="2">
    <source>
        <dbReference type="EMBL" id="EIW79819.1"/>
    </source>
</evidence>
<evidence type="ECO:0000256" key="1">
    <source>
        <dbReference type="SAM" id="MobiDB-lite"/>
    </source>
</evidence>
<protein>
    <submittedName>
        <fullName evidence="2">Uncharacterized protein</fullName>
    </submittedName>
</protein>
<comment type="caution">
    <text evidence="2">The sequence shown here is derived from an EMBL/GenBank/DDBJ whole genome shotgun (WGS) entry which is preliminary data.</text>
</comment>